<keyword evidence="1" id="KW-0175">Coiled coil</keyword>
<protein>
    <submittedName>
        <fullName evidence="2">Uncharacterized protein</fullName>
    </submittedName>
</protein>
<keyword evidence="3" id="KW-1185">Reference proteome</keyword>
<gene>
    <name evidence="2" type="ORF">Q4F19_04645</name>
</gene>
<evidence type="ECO:0000256" key="1">
    <source>
        <dbReference type="SAM" id="Coils"/>
    </source>
</evidence>
<proteinExistence type="predicted"/>
<organism evidence="2 3">
    <name type="scientific">Sphingomonas natans</name>
    <dbReference type="NCBI Taxonomy" id="3063330"/>
    <lineage>
        <taxon>Bacteria</taxon>
        <taxon>Pseudomonadati</taxon>
        <taxon>Pseudomonadota</taxon>
        <taxon>Alphaproteobacteria</taxon>
        <taxon>Sphingomonadales</taxon>
        <taxon>Sphingomonadaceae</taxon>
        <taxon>Sphingomonas</taxon>
    </lineage>
</organism>
<reference evidence="2" key="1">
    <citation type="submission" date="2023-07" db="EMBL/GenBank/DDBJ databases">
        <authorList>
            <person name="Kim M."/>
        </authorList>
    </citation>
    <scope>NUCLEOTIDE SEQUENCE</scope>
    <source>
        <strain evidence="2">BIUV-7</strain>
    </source>
</reference>
<name>A0ABT8Y5S1_9SPHN</name>
<evidence type="ECO:0000313" key="3">
    <source>
        <dbReference type="Proteomes" id="UP001169764"/>
    </source>
</evidence>
<dbReference type="RefSeq" id="WP_303540297.1">
    <property type="nucleotide sequence ID" value="NZ_JAUOTP010000002.1"/>
</dbReference>
<dbReference type="EMBL" id="JAUOTP010000002">
    <property type="protein sequence ID" value="MDO6413664.1"/>
    <property type="molecule type" value="Genomic_DNA"/>
</dbReference>
<dbReference type="Proteomes" id="UP001169764">
    <property type="component" value="Unassembled WGS sequence"/>
</dbReference>
<evidence type="ECO:0000313" key="2">
    <source>
        <dbReference type="EMBL" id="MDO6413664.1"/>
    </source>
</evidence>
<comment type="caution">
    <text evidence="2">The sequence shown here is derived from an EMBL/GenBank/DDBJ whole genome shotgun (WGS) entry which is preliminary data.</text>
</comment>
<accession>A0ABT8Y5S1</accession>
<feature type="coiled-coil region" evidence="1">
    <location>
        <begin position="57"/>
        <end position="84"/>
    </location>
</feature>
<sequence length="126" mass="14624">MRRWLARARDVRRLEEAVQALRDGLAGSEAREEDRRRECADLHALIDDLRRDRGIDQASADERVRALEQELRKAEEDRLRAQTKLEIELLKLQRTIDLQAEQLGRTAAGLLDRIHDFQGRASRTDA</sequence>